<proteinExistence type="inferred from homology"/>
<evidence type="ECO:0000256" key="7">
    <source>
        <dbReference type="ARBA" id="ARBA00022833"/>
    </source>
</evidence>
<dbReference type="AlphaFoldDB" id="A0A562BUH6"/>
<dbReference type="InterPro" id="IPR010275">
    <property type="entry name" value="MepK"/>
</dbReference>
<evidence type="ECO:0000256" key="5">
    <source>
        <dbReference type="ARBA" id="ARBA00022729"/>
    </source>
</evidence>
<dbReference type="GO" id="GO:0008237">
    <property type="term" value="F:metallopeptidase activity"/>
    <property type="evidence" value="ECO:0007669"/>
    <property type="project" value="UniProtKB-KW"/>
</dbReference>
<dbReference type="CDD" id="cd14844">
    <property type="entry name" value="Zn-DD-carboxypeptidase_like"/>
    <property type="match status" value="1"/>
</dbReference>
<dbReference type="Pfam" id="PF05951">
    <property type="entry name" value="Peptidase_M15_2"/>
    <property type="match status" value="1"/>
</dbReference>
<dbReference type="InterPro" id="IPR009045">
    <property type="entry name" value="Zn_M74/Hedgehog-like"/>
</dbReference>
<evidence type="ECO:0000256" key="1">
    <source>
        <dbReference type="ARBA" id="ARBA00001947"/>
    </source>
</evidence>
<dbReference type="OrthoDB" id="9782994at2"/>
<reference evidence="12 13" key="1">
    <citation type="submission" date="2019-07" db="EMBL/GenBank/DDBJ databases">
        <title>Genome sequencing of lignin-degrading bacterial isolates.</title>
        <authorList>
            <person name="Gladden J."/>
        </authorList>
    </citation>
    <scope>NUCLEOTIDE SEQUENCE [LARGE SCALE GENOMIC DNA]</scope>
    <source>
        <strain evidence="12 13">J11</strain>
    </source>
</reference>
<dbReference type="EMBL" id="VLJN01000002">
    <property type="protein sequence ID" value="TWG88907.1"/>
    <property type="molecule type" value="Genomic_DNA"/>
</dbReference>
<evidence type="ECO:0000313" key="13">
    <source>
        <dbReference type="Proteomes" id="UP000318141"/>
    </source>
</evidence>
<evidence type="ECO:0000256" key="11">
    <source>
        <dbReference type="ARBA" id="ARBA00093666"/>
    </source>
</evidence>
<comment type="caution">
    <text evidence="12">The sequence shown here is derived from an EMBL/GenBank/DDBJ whole genome shotgun (WGS) entry which is preliminary data.</text>
</comment>
<comment type="similarity">
    <text evidence="10">Belongs to the peptidase M15 family.</text>
</comment>
<protein>
    <recommendedName>
        <fullName evidence="11">Murein endopeptidase K</fullName>
    </recommendedName>
</protein>
<dbReference type="GO" id="GO:0006508">
    <property type="term" value="P:proteolysis"/>
    <property type="evidence" value="ECO:0007669"/>
    <property type="project" value="UniProtKB-KW"/>
</dbReference>
<dbReference type="PROSITE" id="PS51318">
    <property type="entry name" value="TAT"/>
    <property type="match status" value="1"/>
</dbReference>
<dbReference type="Proteomes" id="UP000318141">
    <property type="component" value="Unassembled WGS sequence"/>
</dbReference>
<keyword evidence="6" id="KW-0378">Hydrolase</keyword>
<dbReference type="PANTHER" id="PTHR37425:SF1">
    <property type="entry name" value="OUTER MEMBRANE PROTEIN"/>
    <property type="match status" value="1"/>
</dbReference>
<keyword evidence="13" id="KW-1185">Reference proteome</keyword>
<dbReference type="GO" id="GO:0046872">
    <property type="term" value="F:metal ion binding"/>
    <property type="evidence" value="ECO:0007669"/>
    <property type="project" value="UniProtKB-KW"/>
</dbReference>
<sequence>MTDSRNLARRHFLRRTGGLALGAGLTALAPRLALANVPGARSLALDHTHTGEHLSLVYAMGEQILPKAHVTLNRFLRDHYSGHVGTIDPGLFDVLSELHRVLGADQPFQVISGYRSPFTNARLRSTRGGGVAKHSLHMDGKAIDIRLPGVPLADLRDAAVSLQAGGVGYYSAENFVHVDTGRVRRWG</sequence>
<keyword evidence="4" id="KW-0479">Metal-binding</keyword>
<keyword evidence="8" id="KW-0482">Metalloprotease</keyword>
<evidence type="ECO:0000256" key="9">
    <source>
        <dbReference type="ARBA" id="ARBA00023316"/>
    </source>
</evidence>
<comment type="cofactor">
    <cofactor evidence="1">
        <name>Zn(2+)</name>
        <dbReference type="ChEBI" id="CHEBI:29105"/>
    </cofactor>
</comment>
<organism evidence="12 13">
    <name type="scientific">Cupriavidus gilardii J11</name>
    <dbReference type="NCBI Taxonomy" id="936133"/>
    <lineage>
        <taxon>Bacteria</taxon>
        <taxon>Pseudomonadati</taxon>
        <taxon>Pseudomonadota</taxon>
        <taxon>Betaproteobacteria</taxon>
        <taxon>Burkholderiales</taxon>
        <taxon>Burkholderiaceae</taxon>
        <taxon>Cupriavidus</taxon>
    </lineage>
</organism>
<accession>A0A562BUH6</accession>
<evidence type="ECO:0000256" key="10">
    <source>
        <dbReference type="ARBA" id="ARBA00093448"/>
    </source>
</evidence>
<dbReference type="InterPro" id="IPR006311">
    <property type="entry name" value="TAT_signal"/>
</dbReference>
<evidence type="ECO:0000256" key="4">
    <source>
        <dbReference type="ARBA" id="ARBA00022723"/>
    </source>
</evidence>
<evidence type="ECO:0000256" key="3">
    <source>
        <dbReference type="ARBA" id="ARBA00022670"/>
    </source>
</evidence>
<dbReference type="GO" id="GO:0071555">
    <property type="term" value="P:cell wall organization"/>
    <property type="evidence" value="ECO:0007669"/>
    <property type="project" value="UniProtKB-KW"/>
</dbReference>
<keyword evidence="7" id="KW-0862">Zinc</keyword>
<keyword evidence="9" id="KW-0961">Cell wall biogenesis/degradation</keyword>
<evidence type="ECO:0000256" key="6">
    <source>
        <dbReference type="ARBA" id="ARBA00022801"/>
    </source>
</evidence>
<keyword evidence="3" id="KW-0645">Protease</keyword>
<dbReference type="PANTHER" id="PTHR37425">
    <property type="match status" value="1"/>
</dbReference>
<comment type="pathway">
    <text evidence="2">Cell wall biogenesis; cell wall polysaccharide biosynthesis.</text>
</comment>
<evidence type="ECO:0000313" key="12">
    <source>
        <dbReference type="EMBL" id="TWG88907.1"/>
    </source>
</evidence>
<name>A0A562BUH6_9BURK</name>
<keyword evidence="5" id="KW-0732">Signal</keyword>
<dbReference type="Gene3D" id="3.30.1380.10">
    <property type="match status" value="1"/>
</dbReference>
<dbReference type="SUPFAM" id="SSF55166">
    <property type="entry name" value="Hedgehog/DD-peptidase"/>
    <property type="match status" value="1"/>
</dbReference>
<evidence type="ECO:0000256" key="8">
    <source>
        <dbReference type="ARBA" id="ARBA00023049"/>
    </source>
</evidence>
<gene>
    <name evidence="12" type="ORF">L602_001000001060</name>
</gene>
<evidence type="ECO:0000256" key="2">
    <source>
        <dbReference type="ARBA" id="ARBA00004776"/>
    </source>
</evidence>